<dbReference type="InterPro" id="IPR011335">
    <property type="entry name" value="Restrct_endonuc-II-like"/>
</dbReference>
<protein>
    <recommendedName>
        <fullName evidence="3">Endonuclease I</fullName>
    </recommendedName>
</protein>
<dbReference type="EMBL" id="JBAKFM010000005">
    <property type="protein sequence ID" value="MEX0469934.1"/>
    <property type="molecule type" value="Genomic_DNA"/>
</dbReference>
<sequence length="140" mass="16635">MARPTKKPNYRSKLEERVCNNLRNRRIDFTYEPYQIAYTTEVRPAYCANCGHKVILKERNYTPDVVLGNGIVVEIKGKFTGEMRTKMLAVRRCNPDLDIRMLFQANNWLTRKKKQRYSDWCERNGFIYHVGEQIPSDWVV</sequence>
<dbReference type="RefSeq" id="WP_367991152.1">
    <property type="nucleotide sequence ID" value="NZ_JBAKFM010000005.1"/>
</dbReference>
<name>A0ABV3TE54_9GAMM</name>
<organism evidence="1 2">
    <name type="scientific">Spiribacter pallidus</name>
    <dbReference type="NCBI Taxonomy" id="1987936"/>
    <lineage>
        <taxon>Bacteria</taxon>
        <taxon>Pseudomonadati</taxon>
        <taxon>Pseudomonadota</taxon>
        <taxon>Gammaproteobacteria</taxon>
        <taxon>Chromatiales</taxon>
        <taxon>Ectothiorhodospiraceae</taxon>
        <taxon>Spiribacter</taxon>
    </lineage>
</organism>
<dbReference type="Proteomes" id="UP001556709">
    <property type="component" value="Unassembled WGS sequence"/>
</dbReference>
<reference evidence="1 2" key="1">
    <citation type="submission" date="2024-02" db="EMBL/GenBank/DDBJ databases">
        <title>New especies of Spiribacter isolated from saline water.</title>
        <authorList>
            <person name="Leon M.J."/>
            <person name="De La Haba R."/>
            <person name="Sanchez-Porro C."/>
            <person name="Ventosa A."/>
        </authorList>
    </citation>
    <scope>NUCLEOTIDE SEQUENCE [LARGE SCALE GENOMIC DNA]</scope>
    <source>
        <strain evidence="2">ag22IC6-390</strain>
    </source>
</reference>
<dbReference type="Pfam" id="PF05367">
    <property type="entry name" value="Phage_endo_I"/>
    <property type="match status" value="1"/>
</dbReference>
<dbReference type="CDD" id="cd22324">
    <property type="entry name" value="Endonuclease_I"/>
    <property type="match status" value="1"/>
</dbReference>
<evidence type="ECO:0000313" key="1">
    <source>
        <dbReference type="EMBL" id="MEX0469934.1"/>
    </source>
</evidence>
<keyword evidence="2" id="KW-1185">Reference proteome</keyword>
<dbReference type="SUPFAM" id="SSF52980">
    <property type="entry name" value="Restriction endonuclease-like"/>
    <property type="match status" value="1"/>
</dbReference>
<evidence type="ECO:0000313" key="2">
    <source>
        <dbReference type="Proteomes" id="UP001556709"/>
    </source>
</evidence>
<evidence type="ECO:0008006" key="3">
    <source>
        <dbReference type="Google" id="ProtNLM"/>
    </source>
</evidence>
<accession>A0ABV3TE54</accession>
<gene>
    <name evidence="1" type="ORF">V6X73_09365</name>
</gene>
<proteinExistence type="predicted"/>
<comment type="caution">
    <text evidence="1">The sequence shown here is derived from an EMBL/GenBank/DDBJ whole genome shotgun (WGS) entry which is preliminary data.</text>
</comment>
<dbReference type="Gene3D" id="3.40.91.30">
    <property type="match status" value="1"/>
</dbReference>
<dbReference type="InterPro" id="IPR008029">
    <property type="entry name" value="Phage_T7_Gp3_endoDNaseI"/>
</dbReference>